<evidence type="ECO:0000313" key="3">
    <source>
        <dbReference type="Proteomes" id="UP000260823"/>
    </source>
</evidence>
<evidence type="ECO:0000256" key="1">
    <source>
        <dbReference type="SAM" id="SignalP"/>
    </source>
</evidence>
<comment type="caution">
    <text evidence="2">The sequence shown here is derived from an EMBL/GenBank/DDBJ whole genome shotgun (WGS) entry which is preliminary data.</text>
</comment>
<organism evidence="2 3">
    <name type="scientific">Mucilaginibacter terrenus</name>
    <dbReference type="NCBI Taxonomy" id="2482727"/>
    <lineage>
        <taxon>Bacteria</taxon>
        <taxon>Pseudomonadati</taxon>
        <taxon>Bacteroidota</taxon>
        <taxon>Sphingobacteriia</taxon>
        <taxon>Sphingobacteriales</taxon>
        <taxon>Sphingobacteriaceae</taxon>
        <taxon>Mucilaginibacter</taxon>
    </lineage>
</organism>
<reference evidence="2 3" key="1">
    <citation type="submission" date="2018-08" db="EMBL/GenBank/DDBJ databases">
        <title>Mucilaginibacter terrae sp. nov., isolated from manganese diggings.</title>
        <authorList>
            <person name="Huang Y."/>
            <person name="Zhou Z."/>
        </authorList>
    </citation>
    <scope>NUCLEOTIDE SEQUENCE [LARGE SCALE GENOMIC DNA]</scope>
    <source>
        <strain evidence="2 3">ZH6</strain>
    </source>
</reference>
<dbReference type="EMBL" id="QWDE01000007">
    <property type="protein sequence ID" value="RFZ81131.1"/>
    <property type="molecule type" value="Genomic_DNA"/>
</dbReference>
<gene>
    <name evidence="2" type="ORF">DYU05_20440</name>
</gene>
<sequence length="122" mass="13318">MKRILYTIIILAGLAGRASAQNSFNAEEFQANLGKTKTLCDVVSSIKIFSDTLTLINMGGDYPRQKYTIAVKGNKIVLDWANLTGKQMCVTGVLEMHKGRPEIVAAQPGQIDFGDSPKKTNK</sequence>
<keyword evidence="3" id="KW-1185">Reference proteome</keyword>
<feature type="chain" id="PRO_5017748696" evidence="1">
    <location>
        <begin position="21"/>
        <end position="122"/>
    </location>
</feature>
<evidence type="ECO:0000313" key="2">
    <source>
        <dbReference type="EMBL" id="RFZ81131.1"/>
    </source>
</evidence>
<dbReference type="Proteomes" id="UP000260823">
    <property type="component" value="Unassembled WGS sequence"/>
</dbReference>
<proteinExistence type="predicted"/>
<name>A0A3E2NJM1_9SPHI</name>
<dbReference type="RefSeq" id="WP_117385031.1">
    <property type="nucleotide sequence ID" value="NZ_QWDE01000007.1"/>
</dbReference>
<feature type="signal peptide" evidence="1">
    <location>
        <begin position="1"/>
        <end position="20"/>
    </location>
</feature>
<dbReference type="AlphaFoldDB" id="A0A3E2NJM1"/>
<keyword evidence="1" id="KW-0732">Signal</keyword>
<dbReference type="OrthoDB" id="1524522at2"/>
<protein>
    <submittedName>
        <fullName evidence="2">Uncharacterized protein</fullName>
    </submittedName>
</protein>
<accession>A0A3E2NJM1</accession>